<feature type="transmembrane region" description="Helical" evidence="1">
    <location>
        <begin position="69"/>
        <end position="93"/>
    </location>
</feature>
<keyword evidence="1" id="KW-0812">Transmembrane</keyword>
<proteinExistence type="predicted"/>
<dbReference type="EMBL" id="JALLAZ020000084">
    <property type="protein sequence ID" value="KAL3804454.1"/>
    <property type="molecule type" value="Genomic_DNA"/>
</dbReference>
<reference evidence="2 3" key="1">
    <citation type="submission" date="2024-10" db="EMBL/GenBank/DDBJ databases">
        <title>Updated reference genomes for cyclostephanoid diatoms.</title>
        <authorList>
            <person name="Roberts W.R."/>
            <person name="Alverson A.J."/>
        </authorList>
    </citation>
    <scope>NUCLEOTIDE SEQUENCE [LARGE SCALE GENOMIC DNA]</scope>
    <source>
        <strain evidence="2 3">AJA276-08</strain>
    </source>
</reference>
<dbReference type="PANTHER" id="PTHR32251">
    <property type="entry name" value="3-OXO-5-ALPHA-STEROID 4-DEHYDROGENASE"/>
    <property type="match status" value="1"/>
</dbReference>
<dbReference type="Gene3D" id="1.20.120.1630">
    <property type="match status" value="1"/>
</dbReference>
<dbReference type="Pfam" id="PF06966">
    <property type="entry name" value="DUF1295"/>
    <property type="match status" value="1"/>
</dbReference>
<evidence type="ECO:0000256" key="1">
    <source>
        <dbReference type="SAM" id="Phobius"/>
    </source>
</evidence>
<dbReference type="AlphaFoldDB" id="A0ABD3QW57"/>
<keyword evidence="1" id="KW-0472">Membrane</keyword>
<gene>
    <name evidence="2" type="ORF">ACHAW5_000407</name>
</gene>
<dbReference type="InterPro" id="IPR010721">
    <property type="entry name" value="UstE-like"/>
</dbReference>
<comment type="caution">
    <text evidence="2">The sequence shown here is derived from an EMBL/GenBank/DDBJ whole genome shotgun (WGS) entry which is preliminary data.</text>
</comment>
<sequence>MNLKALTIISSLANTTAFAPRLALGAHHTASTLAPTKYQGSSYAESQHRAITRQRKSLSHVQRTMGSQALVYGSAVATTFAMQMIRFIASYLLKTETFYDIVGGVNYLLLALLSAILGATGDGALPWVDDPRKILTTVLFACSRGWLLLFLAWRAHERKGDSRFDEVLGKHGNAPQPLNFFVYWMVQGLWVMLVSMPMLFVNSSNLRKPGLSVYDILCAILYGSGVLIEIVADFQKAMWVKRGRQGHFCDVGVWKYSRHPNYFGEIFQWWCLFAFSYSSSGNPTGGYADPLWWAGIVSPLFTMQILLAMQPTGICNAEGKSLKRYYDKCPERYSAYRENTSILIPFIGYGHVPKFLKRTLFFDFVRYEYKPQPDDVGAGMKISENL</sequence>
<name>A0ABD3QW57_9STRA</name>
<feature type="transmembrane region" description="Helical" evidence="1">
    <location>
        <begin position="134"/>
        <end position="153"/>
    </location>
</feature>
<feature type="transmembrane region" description="Helical" evidence="1">
    <location>
        <begin position="105"/>
        <end position="128"/>
    </location>
</feature>
<evidence type="ECO:0000313" key="3">
    <source>
        <dbReference type="Proteomes" id="UP001530315"/>
    </source>
</evidence>
<protein>
    <recommendedName>
        <fullName evidence="4">Steroid 5-alpha reductase C-terminal domain-containing protein</fullName>
    </recommendedName>
</protein>
<accession>A0ABD3QW57</accession>
<dbReference type="Proteomes" id="UP001530315">
    <property type="component" value="Unassembled WGS sequence"/>
</dbReference>
<dbReference type="PROSITE" id="PS50244">
    <property type="entry name" value="S5A_REDUCTASE"/>
    <property type="match status" value="1"/>
</dbReference>
<feature type="transmembrane region" description="Helical" evidence="1">
    <location>
        <begin position="213"/>
        <end position="232"/>
    </location>
</feature>
<keyword evidence="3" id="KW-1185">Reference proteome</keyword>
<feature type="transmembrane region" description="Helical" evidence="1">
    <location>
        <begin position="180"/>
        <end position="201"/>
    </location>
</feature>
<organism evidence="2 3">
    <name type="scientific">Stephanodiscus triporus</name>
    <dbReference type="NCBI Taxonomy" id="2934178"/>
    <lineage>
        <taxon>Eukaryota</taxon>
        <taxon>Sar</taxon>
        <taxon>Stramenopiles</taxon>
        <taxon>Ochrophyta</taxon>
        <taxon>Bacillariophyta</taxon>
        <taxon>Coscinodiscophyceae</taxon>
        <taxon>Thalassiosirophycidae</taxon>
        <taxon>Stephanodiscales</taxon>
        <taxon>Stephanodiscaceae</taxon>
        <taxon>Stephanodiscus</taxon>
    </lineage>
</organism>
<dbReference type="PANTHER" id="PTHR32251:SF15">
    <property type="entry name" value="3-OXO-5-ALPHA-STEROID 4-DEHYDROGENASE (DUF1295)"/>
    <property type="match status" value="1"/>
</dbReference>
<keyword evidence="1" id="KW-1133">Transmembrane helix</keyword>
<evidence type="ECO:0000313" key="2">
    <source>
        <dbReference type="EMBL" id="KAL3804454.1"/>
    </source>
</evidence>
<evidence type="ECO:0008006" key="4">
    <source>
        <dbReference type="Google" id="ProtNLM"/>
    </source>
</evidence>